<evidence type="ECO:0000259" key="5">
    <source>
        <dbReference type="Pfam" id="PF02668"/>
    </source>
</evidence>
<dbReference type="InterPro" id="IPR042098">
    <property type="entry name" value="TauD-like_sf"/>
</dbReference>
<name>A0A5Q0H2H8_SACSY</name>
<dbReference type="Pfam" id="PF02668">
    <property type="entry name" value="TauD"/>
    <property type="match status" value="1"/>
</dbReference>
<evidence type="ECO:0000256" key="1">
    <source>
        <dbReference type="ARBA" id="ARBA00001954"/>
    </source>
</evidence>
<keyword evidence="2" id="KW-0560">Oxidoreductase</keyword>
<evidence type="ECO:0000256" key="3">
    <source>
        <dbReference type="ARBA" id="ARBA00023004"/>
    </source>
</evidence>
<accession>A0A5Q0H2H8</accession>
<dbReference type="Proteomes" id="UP000325787">
    <property type="component" value="Chromosome"/>
</dbReference>
<protein>
    <recommendedName>
        <fullName evidence="5">TauD/TfdA-like domain-containing protein</fullName>
    </recommendedName>
</protein>
<dbReference type="InterPro" id="IPR003819">
    <property type="entry name" value="TauD/TfdA-like"/>
</dbReference>
<dbReference type="KEGG" id="ssyi:EKG83_26145"/>
<keyword evidence="4" id="KW-0045">Antibiotic biosynthesis</keyword>
<evidence type="ECO:0000256" key="4">
    <source>
        <dbReference type="ARBA" id="ARBA00023194"/>
    </source>
</evidence>
<gene>
    <name evidence="6" type="ORF">EKG83_26145</name>
</gene>
<sequence length="250" mass="26125">MNDPFEGGRIAADDGSAVVDALTRHGVALVEGLADSADLLRLAGSVATVVPHRDSASDGVTTLVDLGSTEGGAFAGFSSCALAPHTDRSGVADPPALTILSCSQPAVSGGQCVLIDGAAVHDTLAETAPDALAALHAPRSVLFGGASGHFGAVFTECDDGRIVIRLRQDDLVRFSPEVSRWLPTLHAAIDRHRVELDLSAGHGYVLDNHRWLHGRRAFTGHRVVHRVNGNPLLHLGIRTGIPARMRSSAP</sequence>
<evidence type="ECO:0000256" key="2">
    <source>
        <dbReference type="ARBA" id="ARBA00023002"/>
    </source>
</evidence>
<dbReference type="GO" id="GO:0017000">
    <property type="term" value="P:antibiotic biosynthetic process"/>
    <property type="evidence" value="ECO:0007669"/>
    <property type="project" value="UniProtKB-KW"/>
</dbReference>
<comment type="cofactor">
    <cofactor evidence="1">
        <name>Fe(2+)</name>
        <dbReference type="ChEBI" id="CHEBI:29033"/>
    </cofactor>
</comment>
<dbReference type="OrthoDB" id="3540068at2"/>
<evidence type="ECO:0000313" key="7">
    <source>
        <dbReference type="Proteomes" id="UP000325787"/>
    </source>
</evidence>
<dbReference type="RefSeq" id="WP_051766842.1">
    <property type="nucleotide sequence ID" value="NZ_CP034550.1"/>
</dbReference>
<evidence type="ECO:0000313" key="6">
    <source>
        <dbReference type="EMBL" id="QFZ20436.1"/>
    </source>
</evidence>
<keyword evidence="3" id="KW-0408">Iron</keyword>
<dbReference type="SUPFAM" id="SSF51197">
    <property type="entry name" value="Clavaminate synthase-like"/>
    <property type="match status" value="1"/>
</dbReference>
<keyword evidence="7" id="KW-1185">Reference proteome</keyword>
<reference evidence="7" key="1">
    <citation type="journal article" date="2021" name="Curr. Microbiol.">
        <title>Complete genome of nocamycin-producing strain Saccharothrix syringae NRRL B-16468 reveals the biosynthetic potential for secondary metabolites.</title>
        <authorList>
            <person name="Mo X."/>
            <person name="Yang S."/>
        </authorList>
    </citation>
    <scope>NUCLEOTIDE SEQUENCE [LARGE SCALE GENOMIC DNA]</scope>
    <source>
        <strain evidence="7">ATCC 51364 / DSM 43886 / JCM 6844 / KCTC 9398 / NBRC 14523 / NRRL B-16468 / INA 2240</strain>
    </source>
</reference>
<organism evidence="6 7">
    <name type="scientific">Saccharothrix syringae</name>
    <name type="common">Nocardiopsis syringae</name>
    <dbReference type="NCBI Taxonomy" id="103733"/>
    <lineage>
        <taxon>Bacteria</taxon>
        <taxon>Bacillati</taxon>
        <taxon>Actinomycetota</taxon>
        <taxon>Actinomycetes</taxon>
        <taxon>Pseudonocardiales</taxon>
        <taxon>Pseudonocardiaceae</taxon>
        <taxon>Saccharothrix</taxon>
    </lineage>
</organism>
<dbReference type="InterPro" id="IPR050411">
    <property type="entry name" value="AlphaKG_dependent_hydroxylases"/>
</dbReference>
<dbReference type="GO" id="GO:0016491">
    <property type="term" value="F:oxidoreductase activity"/>
    <property type="evidence" value="ECO:0007669"/>
    <property type="project" value="UniProtKB-KW"/>
</dbReference>
<dbReference type="PANTHER" id="PTHR10696">
    <property type="entry name" value="GAMMA-BUTYROBETAINE HYDROXYLASE-RELATED"/>
    <property type="match status" value="1"/>
</dbReference>
<dbReference type="AlphaFoldDB" id="A0A5Q0H2H8"/>
<feature type="domain" description="TauD/TfdA-like" evidence="5">
    <location>
        <begin position="13"/>
        <end position="227"/>
    </location>
</feature>
<dbReference type="EMBL" id="CP034550">
    <property type="protein sequence ID" value="QFZ20436.1"/>
    <property type="molecule type" value="Genomic_DNA"/>
</dbReference>
<dbReference type="PANTHER" id="PTHR10696:SF56">
    <property type="entry name" value="TAUD_TFDA-LIKE DOMAIN-CONTAINING PROTEIN"/>
    <property type="match status" value="1"/>
</dbReference>
<dbReference type="Gene3D" id="3.60.130.10">
    <property type="entry name" value="Clavaminate synthase-like"/>
    <property type="match status" value="1"/>
</dbReference>
<proteinExistence type="predicted"/>